<keyword evidence="5" id="KW-0694">RNA-binding</keyword>
<organism evidence="6">
    <name type="scientific">freshwater metagenome</name>
    <dbReference type="NCBI Taxonomy" id="449393"/>
    <lineage>
        <taxon>unclassified sequences</taxon>
        <taxon>metagenomes</taxon>
        <taxon>ecological metagenomes</taxon>
    </lineage>
</organism>
<reference evidence="6" key="1">
    <citation type="submission" date="2020-05" db="EMBL/GenBank/DDBJ databases">
        <authorList>
            <person name="Chiriac C."/>
            <person name="Salcher M."/>
            <person name="Ghai R."/>
            <person name="Kavagutti S V."/>
        </authorList>
    </citation>
    <scope>NUCLEOTIDE SEQUENCE</scope>
</reference>
<evidence type="ECO:0000256" key="3">
    <source>
        <dbReference type="ARBA" id="ARBA00022759"/>
    </source>
</evidence>
<dbReference type="SUPFAM" id="SSF54211">
    <property type="entry name" value="Ribosomal protein S5 domain 2-like"/>
    <property type="match status" value="1"/>
</dbReference>
<dbReference type="InterPro" id="IPR000100">
    <property type="entry name" value="RNase_P"/>
</dbReference>
<dbReference type="GO" id="GO:0030677">
    <property type="term" value="C:ribonuclease P complex"/>
    <property type="evidence" value="ECO:0007669"/>
    <property type="project" value="TreeGrafter"/>
</dbReference>
<evidence type="ECO:0000256" key="4">
    <source>
        <dbReference type="ARBA" id="ARBA00022801"/>
    </source>
</evidence>
<evidence type="ECO:0000313" key="6">
    <source>
        <dbReference type="EMBL" id="CAB4831394.1"/>
    </source>
</evidence>
<dbReference type="GO" id="GO:0004526">
    <property type="term" value="F:ribonuclease P activity"/>
    <property type="evidence" value="ECO:0007669"/>
    <property type="project" value="InterPro"/>
</dbReference>
<name>A0A6J7AEW1_9ZZZZ</name>
<dbReference type="HAMAP" id="MF_00227">
    <property type="entry name" value="RNase_P"/>
    <property type="match status" value="1"/>
</dbReference>
<keyword evidence="1" id="KW-0819">tRNA processing</keyword>
<sequence length="121" mass="12721">MLTASHRLRSSAEFTVTTRNGYRVAQTHLVAHFYLPPGATGPAKVGFTVSSAVGGSVVRHRVTRQLRAGCQALLAELPPGSRLVVRALPTAAQVSKPVLQAELGGLIRAVVAKAGAKRDRS</sequence>
<dbReference type="PANTHER" id="PTHR33992">
    <property type="entry name" value="RIBONUCLEASE P PROTEIN COMPONENT"/>
    <property type="match status" value="1"/>
</dbReference>
<dbReference type="PANTHER" id="PTHR33992:SF1">
    <property type="entry name" value="RIBONUCLEASE P PROTEIN COMPONENT"/>
    <property type="match status" value="1"/>
</dbReference>
<dbReference type="EMBL" id="CAFABK010000038">
    <property type="protein sequence ID" value="CAB4831394.1"/>
    <property type="molecule type" value="Genomic_DNA"/>
</dbReference>
<protein>
    <submittedName>
        <fullName evidence="6">Unannotated protein</fullName>
    </submittedName>
</protein>
<keyword evidence="3" id="KW-0255">Endonuclease</keyword>
<dbReference type="Pfam" id="PF00825">
    <property type="entry name" value="Ribonuclease_P"/>
    <property type="match status" value="1"/>
</dbReference>
<evidence type="ECO:0000256" key="1">
    <source>
        <dbReference type="ARBA" id="ARBA00022694"/>
    </source>
</evidence>
<dbReference type="AlphaFoldDB" id="A0A6J7AEW1"/>
<keyword evidence="2" id="KW-0540">Nuclease</keyword>
<dbReference type="Gene3D" id="3.30.230.10">
    <property type="match status" value="1"/>
</dbReference>
<accession>A0A6J7AEW1</accession>
<evidence type="ECO:0000256" key="5">
    <source>
        <dbReference type="ARBA" id="ARBA00022884"/>
    </source>
</evidence>
<evidence type="ECO:0000256" key="2">
    <source>
        <dbReference type="ARBA" id="ARBA00022722"/>
    </source>
</evidence>
<gene>
    <name evidence="6" type="ORF">UFOPK3204_00969</name>
</gene>
<dbReference type="GO" id="GO:0042781">
    <property type="term" value="F:3'-tRNA processing endoribonuclease activity"/>
    <property type="evidence" value="ECO:0007669"/>
    <property type="project" value="TreeGrafter"/>
</dbReference>
<proteinExistence type="inferred from homology"/>
<dbReference type="InterPro" id="IPR014721">
    <property type="entry name" value="Ribsml_uS5_D2-typ_fold_subgr"/>
</dbReference>
<keyword evidence="4" id="KW-0378">Hydrolase</keyword>
<dbReference type="GO" id="GO:0000049">
    <property type="term" value="F:tRNA binding"/>
    <property type="evidence" value="ECO:0007669"/>
    <property type="project" value="InterPro"/>
</dbReference>
<dbReference type="InterPro" id="IPR020568">
    <property type="entry name" value="Ribosomal_Su5_D2-typ_SF"/>
</dbReference>
<dbReference type="NCBIfam" id="TIGR00188">
    <property type="entry name" value="rnpA"/>
    <property type="match status" value="1"/>
</dbReference>